<evidence type="ECO:0000313" key="1">
    <source>
        <dbReference type="EMBL" id="KAJ9593434.1"/>
    </source>
</evidence>
<protein>
    <submittedName>
        <fullName evidence="1">Uncharacterized protein</fullName>
    </submittedName>
</protein>
<proteinExistence type="predicted"/>
<accession>A0AAD8A6M2</accession>
<name>A0AAD8A6M2_DIPPU</name>
<feature type="non-terminal residue" evidence="1">
    <location>
        <position position="1"/>
    </location>
</feature>
<feature type="non-terminal residue" evidence="1">
    <location>
        <position position="66"/>
    </location>
</feature>
<sequence length="66" mass="7321">EMYLVETIAHVQQIYDVSIICQPDSGPVASVVQQQWPEMVALIHSPAVCDKVLECAKHRANRNSSS</sequence>
<gene>
    <name evidence="1" type="ORF">L9F63_015020</name>
</gene>
<reference evidence="1" key="2">
    <citation type="submission" date="2023-05" db="EMBL/GenBank/DDBJ databases">
        <authorList>
            <person name="Fouks B."/>
        </authorList>
    </citation>
    <scope>NUCLEOTIDE SEQUENCE</scope>
    <source>
        <strain evidence="1">Stay&amp;Tobe</strain>
        <tissue evidence="1">Testes</tissue>
    </source>
</reference>
<organism evidence="1 2">
    <name type="scientific">Diploptera punctata</name>
    <name type="common">Pacific beetle cockroach</name>
    <dbReference type="NCBI Taxonomy" id="6984"/>
    <lineage>
        <taxon>Eukaryota</taxon>
        <taxon>Metazoa</taxon>
        <taxon>Ecdysozoa</taxon>
        <taxon>Arthropoda</taxon>
        <taxon>Hexapoda</taxon>
        <taxon>Insecta</taxon>
        <taxon>Pterygota</taxon>
        <taxon>Neoptera</taxon>
        <taxon>Polyneoptera</taxon>
        <taxon>Dictyoptera</taxon>
        <taxon>Blattodea</taxon>
        <taxon>Blaberoidea</taxon>
        <taxon>Blaberidae</taxon>
        <taxon>Diplopterinae</taxon>
        <taxon>Diploptera</taxon>
    </lineage>
</organism>
<dbReference type="EMBL" id="JASPKZ010003441">
    <property type="protein sequence ID" value="KAJ9593434.1"/>
    <property type="molecule type" value="Genomic_DNA"/>
</dbReference>
<comment type="caution">
    <text evidence="1">The sequence shown here is derived from an EMBL/GenBank/DDBJ whole genome shotgun (WGS) entry which is preliminary data.</text>
</comment>
<keyword evidence="2" id="KW-1185">Reference proteome</keyword>
<reference evidence="1" key="1">
    <citation type="journal article" date="2023" name="IScience">
        <title>Live-bearing cockroach genome reveals convergent evolutionary mechanisms linked to viviparity in insects and beyond.</title>
        <authorList>
            <person name="Fouks B."/>
            <person name="Harrison M.C."/>
            <person name="Mikhailova A.A."/>
            <person name="Marchal E."/>
            <person name="English S."/>
            <person name="Carruthers M."/>
            <person name="Jennings E.C."/>
            <person name="Chiamaka E.L."/>
            <person name="Frigard R.A."/>
            <person name="Pippel M."/>
            <person name="Attardo G.M."/>
            <person name="Benoit J.B."/>
            <person name="Bornberg-Bauer E."/>
            <person name="Tobe S.S."/>
        </authorList>
    </citation>
    <scope>NUCLEOTIDE SEQUENCE</scope>
    <source>
        <strain evidence="1">Stay&amp;Tobe</strain>
    </source>
</reference>
<evidence type="ECO:0000313" key="2">
    <source>
        <dbReference type="Proteomes" id="UP001233999"/>
    </source>
</evidence>
<dbReference type="Proteomes" id="UP001233999">
    <property type="component" value="Unassembled WGS sequence"/>
</dbReference>
<dbReference type="AlphaFoldDB" id="A0AAD8A6M2"/>